<evidence type="ECO:0000256" key="1">
    <source>
        <dbReference type="SAM" id="SignalP"/>
    </source>
</evidence>
<keyword evidence="3" id="KW-1185">Reference proteome</keyword>
<evidence type="ECO:0000313" key="3">
    <source>
        <dbReference type="Proteomes" id="UP000789570"/>
    </source>
</evidence>
<dbReference type="SUPFAM" id="SSF63825">
    <property type="entry name" value="YWTD domain"/>
    <property type="match status" value="1"/>
</dbReference>
<protein>
    <submittedName>
        <fullName evidence="2">2701_t:CDS:1</fullName>
    </submittedName>
</protein>
<evidence type="ECO:0000313" key="2">
    <source>
        <dbReference type="EMBL" id="CAG8664110.1"/>
    </source>
</evidence>
<dbReference type="Proteomes" id="UP000789570">
    <property type="component" value="Unassembled WGS sequence"/>
</dbReference>
<accession>A0A9N9E8Q0</accession>
<dbReference type="Gene3D" id="2.120.10.30">
    <property type="entry name" value="TolB, C-terminal domain"/>
    <property type="match status" value="1"/>
</dbReference>
<comment type="caution">
    <text evidence="2">The sequence shown here is derived from an EMBL/GenBank/DDBJ whole genome shotgun (WGS) entry which is preliminary data.</text>
</comment>
<dbReference type="OrthoDB" id="423498at2759"/>
<proteinExistence type="predicted"/>
<feature type="chain" id="PRO_5040260032" evidence="1">
    <location>
        <begin position="22"/>
        <end position="187"/>
    </location>
</feature>
<keyword evidence="1" id="KW-0732">Signal</keyword>
<gene>
    <name evidence="2" type="ORF">FCALED_LOCUS11690</name>
</gene>
<sequence>MRLQSLNSLILAISFLTFSSAQNNLYITPFITSSTSKFGRRFEGTSVNVNGDMFATNFDAKIFDIDSIIPSQSRIDTKLVEYISRRKILPRIPSKGGRLWFCGGKNGKVIEHLTFGRTNDGTHMIDIDGMRTDIDGNLYVTRHDGSHVTVLCPLGKQLIQNPTILIFVVKMVKLYSWYERLRRNHSK</sequence>
<organism evidence="2 3">
    <name type="scientific">Funneliformis caledonium</name>
    <dbReference type="NCBI Taxonomy" id="1117310"/>
    <lineage>
        <taxon>Eukaryota</taxon>
        <taxon>Fungi</taxon>
        <taxon>Fungi incertae sedis</taxon>
        <taxon>Mucoromycota</taxon>
        <taxon>Glomeromycotina</taxon>
        <taxon>Glomeromycetes</taxon>
        <taxon>Glomerales</taxon>
        <taxon>Glomeraceae</taxon>
        <taxon>Funneliformis</taxon>
    </lineage>
</organism>
<dbReference type="EMBL" id="CAJVPQ010005108">
    <property type="protein sequence ID" value="CAG8664110.1"/>
    <property type="molecule type" value="Genomic_DNA"/>
</dbReference>
<reference evidence="2" key="1">
    <citation type="submission" date="2021-06" db="EMBL/GenBank/DDBJ databases">
        <authorList>
            <person name="Kallberg Y."/>
            <person name="Tangrot J."/>
            <person name="Rosling A."/>
        </authorList>
    </citation>
    <scope>NUCLEOTIDE SEQUENCE</scope>
    <source>
        <strain evidence="2">UK204</strain>
    </source>
</reference>
<name>A0A9N9E8Q0_9GLOM</name>
<feature type="signal peptide" evidence="1">
    <location>
        <begin position="1"/>
        <end position="21"/>
    </location>
</feature>
<dbReference type="AlphaFoldDB" id="A0A9N9E8Q0"/>
<dbReference type="InterPro" id="IPR011042">
    <property type="entry name" value="6-blade_b-propeller_TolB-like"/>
</dbReference>